<protein>
    <submittedName>
        <fullName evidence="1">Uncharacterized protein</fullName>
    </submittedName>
</protein>
<dbReference type="AlphaFoldDB" id="A0A8A1LPA6"/>
<proteinExistence type="predicted"/>
<sequence length="128" mass="14467">MPQICSITKLPLPPFSSSTPIRTQRATRFSIQSNHHEVHFVVCCYLTCFSIGEGNERTVRKLTMCLQPPSIPYPTHPHNLQTFPLVLLAIIRFLFLPFRTACMALGHRRLEAVNSFIEATSTTAPNRS</sequence>
<dbReference type="VEuPathDB" id="FungiDB:I7I53_03567"/>
<gene>
    <name evidence="1" type="ORF">I7I53_03567</name>
</gene>
<reference evidence="1" key="1">
    <citation type="submission" date="2021-01" db="EMBL/GenBank/DDBJ databases">
        <title>Chromosome-level genome assembly of a human fungal pathogen reveals clustering of transcriptionally co-regulated genes.</title>
        <authorList>
            <person name="Voorhies M."/>
            <person name="Cohen S."/>
            <person name="Shea T.P."/>
            <person name="Petrus S."/>
            <person name="Munoz J.F."/>
            <person name="Poplawski S."/>
            <person name="Goldman W.E."/>
            <person name="Michael T."/>
            <person name="Cuomo C.A."/>
            <person name="Sil A."/>
            <person name="Beyhan S."/>
        </authorList>
    </citation>
    <scope>NUCLEOTIDE SEQUENCE</scope>
    <source>
        <strain evidence="1">H88</strain>
    </source>
</reference>
<organism evidence="1 2">
    <name type="scientific">Ajellomyces capsulatus (strain H88)</name>
    <name type="common">Darling's disease fungus</name>
    <name type="synonym">Histoplasma capsulatum</name>
    <dbReference type="NCBI Taxonomy" id="544711"/>
    <lineage>
        <taxon>Eukaryota</taxon>
        <taxon>Fungi</taxon>
        <taxon>Dikarya</taxon>
        <taxon>Ascomycota</taxon>
        <taxon>Pezizomycotina</taxon>
        <taxon>Eurotiomycetes</taxon>
        <taxon>Eurotiomycetidae</taxon>
        <taxon>Onygenales</taxon>
        <taxon>Ajellomycetaceae</taxon>
        <taxon>Histoplasma</taxon>
    </lineage>
</organism>
<accession>A0A8A1LPA6</accession>
<evidence type="ECO:0000313" key="1">
    <source>
        <dbReference type="EMBL" id="QSS55631.1"/>
    </source>
</evidence>
<dbReference type="EMBL" id="CP069105">
    <property type="protein sequence ID" value="QSS55631.1"/>
    <property type="molecule type" value="Genomic_DNA"/>
</dbReference>
<evidence type="ECO:0000313" key="2">
    <source>
        <dbReference type="Proteomes" id="UP000663419"/>
    </source>
</evidence>
<dbReference type="Proteomes" id="UP000663419">
    <property type="component" value="Chromosome 4"/>
</dbReference>
<name>A0A8A1LPA6_AJEC8</name>